<sequence>MLDRYAADPAVRAATFVVLDFEGATPAGYPAEPTEVGAVLLRLRQEPAGHWDLAEAGRFESLIRPPDHAPVTAFDTRQTGITAAMVAGQADAATVLARFDATLTRPPYVTVAHHARTEAGILRRYATACPALAAAPMLDTLRLARHAHPGLANYQLDTLLAQLGVPTPPDRHRALPDAVVTAAVLQALLADGARRLRWATLAQLQALAGLAPPHLAAEQATLF</sequence>
<gene>
    <name evidence="2" type="ORF">ACFFTR_08625</name>
</gene>
<dbReference type="Pfam" id="PF00929">
    <property type="entry name" value="RNase_T"/>
    <property type="match status" value="1"/>
</dbReference>
<evidence type="ECO:0000313" key="3">
    <source>
        <dbReference type="Proteomes" id="UP001589608"/>
    </source>
</evidence>
<dbReference type="RefSeq" id="WP_223099692.1">
    <property type="nucleotide sequence ID" value="NZ_CP061913.1"/>
</dbReference>
<comment type="caution">
    <text evidence="2">The sequence shown here is derived from an EMBL/GenBank/DDBJ whole genome shotgun (WGS) entry which is preliminary data.</text>
</comment>
<dbReference type="InterPro" id="IPR013520">
    <property type="entry name" value="Ribonucl_H"/>
</dbReference>
<dbReference type="Gene3D" id="3.30.420.10">
    <property type="entry name" value="Ribonuclease H-like superfamily/Ribonuclease H"/>
    <property type="match status" value="1"/>
</dbReference>
<dbReference type="InterPro" id="IPR012337">
    <property type="entry name" value="RNaseH-like_sf"/>
</dbReference>
<dbReference type="EMBL" id="JBHMCA010000019">
    <property type="protein sequence ID" value="MFB9443146.1"/>
    <property type="molecule type" value="Genomic_DNA"/>
</dbReference>
<dbReference type="CDD" id="cd06127">
    <property type="entry name" value="DEDDh"/>
    <property type="match status" value="1"/>
</dbReference>
<dbReference type="SMART" id="SM00479">
    <property type="entry name" value="EXOIII"/>
    <property type="match status" value="1"/>
</dbReference>
<dbReference type="PANTHER" id="PTHR30231">
    <property type="entry name" value="DNA POLYMERASE III SUBUNIT EPSILON"/>
    <property type="match status" value="1"/>
</dbReference>
<keyword evidence="3" id="KW-1185">Reference proteome</keyword>
<dbReference type="PANTHER" id="PTHR30231:SF37">
    <property type="entry name" value="EXODEOXYRIBONUCLEASE 10"/>
    <property type="match status" value="1"/>
</dbReference>
<proteinExistence type="predicted"/>
<evidence type="ECO:0000259" key="1">
    <source>
        <dbReference type="SMART" id="SM00479"/>
    </source>
</evidence>
<dbReference type="SUPFAM" id="SSF53098">
    <property type="entry name" value="Ribonuclease H-like"/>
    <property type="match status" value="1"/>
</dbReference>
<protein>
    <submittedName>
        <fullName evidence="2">PolC-type DNA polymerase III</fullName>
    </submittedName>
</protein>
<name>A0ABV5M2U7_9ACTN</name>
<organism evidence="2 3">
    <name type="scientific">Dactylosporangium vinaceum</name>
    <dbReference type="NCBI Taxonomy" id="53362"/>
    <lineage>
        <taxon>Bacteria</taxon>
        <taxon>Bacillati</taxon>
        <taxon>Actinomycetota</taxon>
        <taxon>Actinomycetes</taxon>
        <taxon>Micromonosporales</taxon>
        <taxon>Micromonosporaceae</taxon>
        <taxon>Dactylosporangium</taxon>
    </lineage>
</organism>
<reference evidence="2 3" key="1">
    <citation type="submission" date="2024-09" db="EMBL/GenBank/DDBJ databases">
        <authorList>
            <person name="Sun Q."/>
            <person name="Mori K."/>
        </authorList>
    </citation>
    <scope>NUCLEOTIDE SEQUENCE [LARGE SCALE GENOMIC DNA]</scope>
    <source>
        <strain evidence="2 3">JCM 3307</strain>
    </source>
</reference>
<dbReference type="Proteomes" id="UP001589608">
    <property type="component" value="Unassembled WGS sequence"/>
</dbReference>
<accession>A0ABV5M2U7</accession>
<dbReference type="InterPro" id="IPR036397">
    <property type="entry name" value="RNaseH_sf"/>
</dbReference>
<feature type="domain" description="Exonuclease" evidence="1">
    <location>
        <begin position="15"/>
        <end position="194"/>
    </location>
</feature>
<evidence type="ECO:0000313" key="2">
    <source>
        <dbReference type="EMBL" id="MFB9443146.1"/>
    </source>
</evidence>